<keyword evidence="2" id="KW-0325">Glycoprotein</keyword>
<dbReference type="SUPFAM" id="SSF48726">
    <property type="entry name" value="Immunoglobulin"/>
    <property type="match status" value="3"/>
</dbReference>
<protein>
    <submittedName>
        <fullName evidence="6">Natural cytotoxicity triggering receptor 3 ligand 1-like</fullName>
    </submittedName>
</protein>
<organism evidence="5 6">
    <name type="scientific">Alligator sinensis</name>
    <name type="common">Chinese alligator</name>
    <dbReference type="NCBI Taxonomy" id="38654"/>
    <lineage>
        <taxon>Eukaryota</taxon>
        <taxon>Metazoa</taxon>
        <taxon>Chordata</taxon>
        <taxon>Craniata</taxon>
        <taxon>Vertebrata</taxon>
        <taxon>Euteleostomi</taxon>
        <taxon>Archelosauria</taxon>
        <taxon>Archosauria</taxon>
        <taxon>Crocodylia</taxon>
        <taxon>Alligatoridae</taxon>
        <taxon>Alligatorinae</taxon>
        <taxon>Alligator</taxon>
    </lineage>
</organism>
<keyword evidence="3" id="KW-1133">Transmembrane helix</keyword>
<dbReference type="InterPro" id="IPR036179">
    <property type="entry name" value="Ig-like_dom_sf"/>
</dbReference>
<dbReference type="PROSITE" id="PS50835">
    <property type="entry name" value="IG_LIKE"/>
    <property type="match status" value="3"/>
</dbReference>
<dbReference type="InterPro" id="IPR003599">
    <property type="entry name" value="Ig_sub"/>
</dbReference>
<dbReference type="PANTHER" id="PTHR19971">
    <property type="entry name" value="SIGNAL-REGULATORY PROTEIN BETA"/>
    <property type="match status" value="1"/>
</dbReference>
<evidence type="ECO:0000259" key="4">
    <source>
        <dbReference type="PROSITE" id="PS50835"/>
    </source>
</evidence>
<keyword evidence="5" id="KW-1185">Reference proteome</keyword>
<dbReference type="InterPro" id="IPR007110">
    <property type="entry name" value="Ig-like_dom"/>
</dbReference>
<feature type="transmembrane region" description="Helical" evidence="3">
    <location>
        <begin position="351"/>
        <end position="371"/>
    </location>
</feature>
<dbReference type="PROSITE" id="PS00290">
    <property type="entry name" value="IG_MHC"/>
    <property type="match status" value="3"/>
</dbReference>
<dbReference type="InterPro" id="IPR013106">
    <property type="entry name" value="Ig_V-set"/>
</dbReference>
<evidence type="ECO:0000256" key="3">
    <source>
        <dbReference type="SAM" id="Phobius"/>
    </source>
</evidence>
<dbReference type="SMART" id="SM00409">
    <property type="entry name" value="IG"/>
    <property type="match status" value="3"/>
</dbReference>
<sequence length="451" mass="49054">MTVPGWTGVSSLTLGVGGLLLSLLFLRTPGPKVQVTTAPSSWARLGSGALLHCRFTVEGPVALDSLRVQWYLGEVKVAWYDRGRSQAQSGSSLPSEKELQSGDASLSLVTVTPWDKGTYKCVVWHGEHHHQGETTLHLLAAPTVSIPRQPAVVGMKTSLLCHIRGFLPKDVDVVWLRDGQVLKDSSRSSPQMNPDGTFDLTLTYTFTPARSDASSVFSCHVHHAALGQPLQEDVPLVILDAPTISIQRQQGIVDAETSLLCHVGGFFPKDVDVAWLRDGQVLQGSTQSSPKRNQDGTFSLTLTYTFTPARSDAGSIFSCHVHHAALGHPLRANISLNILVQSTDVDQTRRLIIVIIIIAGTVVIIIISHHINRKKDCRLCSPDRGEGSQLQDPVPGQPVTVQSFISGSYPRQLVMAWLGKRARKKEPRPLQNSDAHSVLIPVPSWAMDGKS</sequence>
<reference evidence="6" key="1">
    <citation type="submission" date="2025-08" db="UniProtKB">
        <authorList>
            <consortium name="RefSeq"/>
        </authorList>
    </citation>
    <scope>IDENTIFICATION</scope>
</reference>
<dbReference type="InterPro" id="IPR003006">
    <property type="entry name" value="Ig/MHC_CS"/>
</dbReference>
<gene>
    <name evidence="6" type="primary">LOC112548517</name>
</gene>
<feature type="domain" description="Ig-like" evidence="4">
    <location>
        <begin position="142"/>
        <end position="231"/>
    </location>
</feature>
<dbReference type="Pfam" id="PF07686">
    <property type="entry name" value="V-set"/>
    <property type="match status" value="1"/>
</dbReference>
<dbReference type="InterPro" id="IPR003597">
    <property type="entry name" value="Ig_C1-set"/>
</dbReference>
<dbReference type="InParanoid" id="A0A3Q0FX38"/>
<dbReference type="SMART" id="SM00407">
    <property type="entry name" value="IGc1"/>
    <property type="match status" value="2"/>
</dbReference>
<evidence type="ECO:0000313" key="5">
    <source>
        <dbReference type="Proteomes" id="UP000189705"/>
    </source>
</evidence>
<evidence type="ECO:0000256" key="1">
    <source>
        <dbReference type="ARBA" id="ARBA00023157"/>
    </source>
</evidence>
<dbReference type="AlphaFoldDB" id="A0A3Q0FX38"/>
<feature type="transmembrane region" description="Helical" evidence="3">
    <location>
        <begin position="6"/>
        <end position="26"/>
    </location>
</feature>
<feature type="domain" description="Ig-like" evidence="4">
    <location>
        <begin position="235"/>
        <end position="335"/>
    </location>
</feature>
<proteinExistence type="predicted"/>
<keyword evidence="1" id="KW-1015">Disulfide bond</keyword>
<evidence type="ECO:0000256" key="2">
    <source>
        <dbReference type="ARBA" id="ARBA00023180"/>
    </source>
</evidence>
<evidence type="ECO:0000313" key="6">
    <source>
        <dbReference type="RefSeq" id="XP_025050308.1"/>
    </source>
</evidence>
<keyword evidence="3" id="KW-0812">Transmembrane</keyword>
<dbReference type="Proteomes" id="UP000189705">
    <property type="component" value="Unplaced"/>
</dbReference>
<name>A0A3Q0FX38_ALLSI</name>
<keyword evidence="3" id="KW-0472">Membrane</keyword>
<dbReference type="CDD" id="cd00098">
    <property type="entry name" value="IgC1"/>
    <property type="match status" value="2"/>
</dbReference>
<feature type="domain" description="Ig-like" evidence="4">
    <location>
        <begin position="31"/>
        <end position="137"/>
    </location>
</feature>
<dbReference type="KEGG" id="asn:112548517"/>
<dbReference type="Gene3D" id="2.60.40.10">
    <property type="entry name" value="Immunoglobulins"/>
    <property type="match status" value="3"/>
</dbReference>
<dbReference type="InterPro" id="IPR051755">
    <property type="entry name" value="Ig-like_CS_Receptor"/>
</dbReference>
<dbReference type="RefSeq" id="XP_025050308.1">
    <property type="nucleotide sequence ID" value="XM_025194523.1"/>
</dbReference>
<accession>A0A3Q0FX38</accession>
<dbReference type="Pfam" id="PF07654">
    <property type="entry name" value="C1-set"/>
    <property type="match status" value="2"/>
</dbReference>
<dbReference type="GeneID" id="112548517"/>
<dbReference type="InterPro" id="IPR013783">
    <property type="entry name" value="Ig-like_fold"/>
</dbReference>